<name>A0A1J9R3T9_9EURO</name>
<sequence>MAPMRGDAAAYEIPESLTTSFYHLQSSREPSPPTAEQLLSQYGRPCPRSVDREPGSSREPNRCGRYIKNRTVGLSVKIKKHHFFEAMPSMRATSAWDLERGSQAQPQLGPHSTGRAQLEAEVVDATEHDTVSCRGHFLTNTGYLASAGSDKEDVRTLSPRTTPTKLTDNISGDQALKDTHATEGDSFARLFEPDTSSPHIILHREAADGRLEFLLWSPIWFLEDALANIAPDQLNLYTELASGASQARKRARSPSPKPRRSLRPKKPLQC</sequence>
<accession>A0A1J9R3T9</accession>
<dbReference type="OrthoDB" id="4186102at2759"/>
<organism evidence="2 3">
    <name type="scientific">Blastomyces percursus</name>
    <dbReference type="NCBI Taxonomy" id="1658174"/>
    <lineage>
        <taxon>Eukaryota</taxon>
        <taxon>Fungi</taxon>
        <taxon>Dikarya</taxon>
        <taxon>Ascomycota</taxon>
        <taxon>Pezizomycotina</taxon>
        <taxon>Eurotiomycetes</taxon>
        <taxon>Eurotiomycetidae</taxon>
        <taxon>Onygenales</taxon>
        <taxon>Ajellomycetaceae</taxon>
        <taxon>Blastomyces</taxon>
    </lineage>
</organism>
<dbReference type="Proteomes" id="UP000242791">
    <property type="component" value="Unassembled WGS sequence"/>
</dbReference>
<dbReference type="VEuPathDB" id="FungiDB:ACJ73_06367"/>
<feature type="region of interest" description="Disordered" evidence="1">
    <location>
        <begin position="24"/>
        <end position="63"/>
    </location>
</feature>
<keyword evidence="3" id="KW-1185">Reference proteome</keyword>
<protein>
    <submittedName>
        <fullName evidence="2">Uncharacterized protein</fullName>
    </submittedName>
</protein>
<proteinExistence type="predicted"/>
<gene>
    <name evidence="2" type="ORF">ACJ73_06367</name>
</gene>
<comment type="caution">
    <text evidence="2">The sequence shown here is derived from an EMBL/GenBank/DDBJ whole genome shotgun (WGS) entry which is preliminary data.</text>
</comment>
<evidence type="ECO:0000256" key="1">
    <source>
        <dbReference type="SAM" id="MobiDB-lite"/>
    </source>
</evidence>
<dbReference type="EMBL" id="LGTZ01001111">
    <property type="protein sequence ID" value="OJD22285.1"/>
    <property type="molecule type" value="Genomic_DNA"/>
</dbReference>
<evidence type="ECO:0000313" key="3">
    <source>
        <dbReference type="Proteomes" id="UP000242791"/>
    </source>
</evidence>
<feature type="compositionally biased region" description="Basic residues" evidence="1">
    <location>
        <begin position="247"/>
        <end position="270"/>
    </location>
</feature>
<evidence type="ECO:0000313" key="2">
    <source>
        <dbReference type="EMBL" id="OJD22285.1"/>
    </source>
</evidence>
<dbReference type="AlphaFoldDB" id="A0A1J9R3T9"/>
<reference evidence="2 3" key="1">
    <citation type="submission" date="2015-08" db="EMBL/GenBank/DDBJ databases">
        <title>Emmonsia species relationships and genome sequence.</title>
        <authorList>
            <person name="Cuomo C.A."/>
            <person name="Schwartz I.S."/>
            <person name="Kenyon C."/>
            <person name="De Hoog G.S."/>
            <person name="Govender N.P."/>
            <person name="Botha A."/>
            <person name="Moreno L."/>
            <person name="De Vries M."/>
            <person name="Munoz J.F."/>
            <person name="Stielow J.B."/>
        </authorList>
    </citation>
    <scope>NUCLEOTIDE SEQUENCE [LARGE SCALE GENOMIC DNA]</scope>
    <source>
        <strain evidence="2 3">EI222</strain>
    </source>
</reference>
<feature type="region of interest" description="Disordered" evidence="1">
    <location>
        <begin position="242"/>
        <end position="270"/>
    </location>
</feature>
<feature type="compositionally biased region" description="Basic and acidic residues" evidence="1">
    <location>
        <begin position="49"/>
        <end position="62"/>
    </location>
</feature>